<dbReference type="Proteomes" id="UP000261032">
    <property type="component" value="Unassembled WGS sequence"/>
</dbReference>
<dbReference type="AlphaFoldDB" id="A0A3E3ECL9"/>
<name>A0A3E3ECL9_9FIRM</name>
<organism evidence="1 2">
    <name type="scientific">Thomasclavelia ramosa</name>
    <dbReference type="NCBI Taxonomy" id="1547"/>
    <lineage>
        <taxon>Bacteria</taxon>
        <taxon>Bacillati</taxon>
        <taxon>Bacillota</taxon>
        <taxon>Erysipelotrichia</taxon>
        <taxon>Erysipelotrichales</taxon>
        <taxon>Coprobacillaceae</taxon>
        <taxon>Thomasclavelia</taxon>
    </lineage>
</organism>
<accession>A0A3E3ECL9</accession>
<dbReference type="RefSeq" id="WP_117581963.1">
    <property type="nucleotide sequence ID" value="NZ_JAQEEX010000064.1"/>
</dbReference>
<protein>
    <submittedName>
        <fullName evidence="1">Uncharacterized protein</fullName>
    </submittedName>
</protein>
<reference evidence="1 2" key="1">
    <citation type="submission" date="2018-08" db="EMBL/GenBank/DDBJ databases">
        <title>A genome reference for cultivated species of the human gut microbiota.</title>
        <authorList>
            <person name="Zou Y."/>
            <person name="Xue W."/>
            <person name="Luo G."/>
        </authorList>
    </citation>
    <scope>NUCLEOTIDE SEQUENCE [LARGE SCALE GENOMIC DNA]</scope>
    <source>
        <strain evidence="1 2">OM06-4</strain>
    </source>
</reference>
<comment type="caution">
    <text evidence="1">The sequence shown here is derived from an EMBL/GenBank/DDBJ whole genome shotgun (WGS) entry which is preliminary data.</text>
</comment>
<proteinExistence type="predicted"/>
<evidence type="ECO:0000313" key="1">
    <source>
        <dbReference type="EMBL" id="RGD82916.1"/>
    </source>
</evidence>
<dbReference type="EMBL" id="QUSL01000023">
    <property type="protein sequence ID" value="RGD82916.1"/>
    <property type="molecule type" value="Genomic_DNA"/>
</dbReference>
<gene>
    <name evidence="1" type="ORF">DXB93_13020</name>
</gene>
<evidence type="ECO:0000313" key="2">
    <source>
        <dbReference type="Proteomes" id="UP000261032"/>
    </source>
</evidence>
<sequence>MNNNEIEEYLQKGEYAGIVEGNYDFYCPLKLEEINNFVQNVGIYTNIAIIRGTDEDEDVLFNTYGTYINRIWPELSLSDRDAFQSTINMMAGRLVEEFDKDKQTEVLSKVEKFLTEALDVDMKEHMDRKEIYNAMSEMEMQVIL</sequence>